<dbReference type="InterPro" id="IPR010064">
    <property type="entry name" value="HK97-gp10_tail"/>
</dbReference>
<gene>
    <name evidence="1" type="ORF">S03H2_31265</name>
</gene>
<sequence>MEKPLELVMETQGVYLKNPEKAIPIWEEEIRTALEKILAFLHGKILPRTPSTTGYLRGSVSTEIRGNKLDLHGVVGSPAKYAMAIEKGYPAGKFPNIDAIKMWARSKFGGGPGEEMRAYLI</sequence>
<dbReference type="Pfam" id="PF04883">
    <property type="entry name" value="HK97-gp10_like"/>
    <property type="match status" value="1"/>
</dbReference>
<proteinExistence type="predicted"/>
<dbReference type="AlphaFoldDB" id="X1GTY4"/>
<evidence type="ECO:0000313" key="1">
    <source>
        <dbReference type="EMBL" id="GAH61381.1"/>
    </source>
</evidence>
<accession>X1GTY4</accession>
<name>X1GTY4_9ZZZZ</name>
<reference evidence="1" key="1">
    <citation type="journal article" date="2014" name="Front. Microbiol.">
        <title>High frequency of phylogenetically diverse reductive dehalogenase-homologous genes in deep subseafloor sedimentary metagenomes.</title>
        <authorList>
            <person name="Kawai M."/>
            <person name="Futagami T."/>
            <person name="Toyoda A."/>
            <person name="Takaki Y."/>
            <person name="Nishi S."/>
            <person name="Hori S."/>
            <person name="Arai W."/>
            <person name="Tsubouchi T."/>
            <person name="Morono Y."/>
            <person name="Uchiyama I."/>
            <person name="Ito T."/>
            <person name="Fujiyama A."/>
            <person name="Inagaki F."/>
            <person name="Takami H."/>
        </authorList>
    </citation>
    <scope>NUCLEOTIDE SEQUENCE</scope>
    <source>
        <strain evidence="1">Expedition CK06-06</strain>
    </source>
</reference>
<comment type="caution">
    <text evidence="1">The sequence shown here is derived from an EMBL/GenBank/DDBJ whole genome shotgun (WGS) entry which is preliminary data.</text>
</comment>
<organism evidence="1">
    <name type="scientific">marine sediment metagenome</name>
    <dbReference type="NCBI Taxonomy" id="412755"/>
    <lineage>
        <taxon>unclassified sequences</taxon>
        <taxon>metagenomes</taxon>
        <taxon>ecological metagenomes</taxon>
    </lineage>
</organism>
<feature type="non-terminal residue" evidence="1">
    <location>
        <position position="121"/>
    </location>
</feature>
<dbReference type="EMBL" id="BARU01018950">
    <property type="protein sequence ID" value="GAH61381.1"/>
    <property type="molecule type" value="Genomic_DNA"/>
</dbReference>
<protein>
    <submittedName>
        <fullName evidence="1">Uncharacterized protein</fullName>
    </submittedName>
</protein>